<dbReference type="EMBL" id="JANPWB010000011">
    <property type="protein sequence ID" value="KAJ1127579.1"/>
    <property type="molecule type" value="Genomic_DNA"/>
</dbReference>
<keyword evidence="2" id="KW-1185">Reference proteome</keyword>
<name>A0AAV7PL40_PLEWA</name>
<accession>A0AAV7PL40</accession>
<gene>
    <name evidence="1" type="ORF">NDU88_005977</name>
</gene>
<dbReference type="AlphaFoldDB" id="A0AAV7PL40"/>
<evidence type="ECO:0000313" key="2">
    <source>
        <dbReference type="Proteomes" id="UP001066276"/>
    </source>
</evidence>
<reference evidence="1" key="1">
    <citation type="journal article" date="2022" name="bioRxiv">
        <title>Sequencing and chromosome-scale assembly of the giantPleurodeles waltlgenome.</title>
        <authorList>
            <person name="Brown T."/>
            <person name="Elewa A."/>
            <person name="Iarovenko S."/>
            <person name="Subramanian E."/>
            <person name="Araus A.J."/>
            <person name="Petzold A."/>
            <person name="Susuki M."/>
            <person name="Suzuki K.-i.T."/>
            <person name="Hayashi T."/>
            <person name="Toyoda A."/>
            <person name="Oliveira C."/>
            <person name="Osipova E."/>
            <person name="Leigh N.D."/>
            <person name="Simon A."/>
            <person name="Yun M.H."/>
        </authorList>
    </citation>
    <scope>NUCLEOTIDE SEQUENCE</scope>
    <source>
        <strain evidence="1">20211129_DDA</strain>
        <tissue evidence="1">Liver</tissue>
    </source>
</reference>
<proteinExistence type="predicted"/>
<sequence>MSGHAEYRVQCCPRRPKPQLLESRSGDAVVITWEVRFPTDAEAAVLSWQRVTAMHGFSIIGMLKWEVQELGMQLGSDINIQHYTYDIRIGTDGADAEYRARQD</sequence>
<dbReference type="Proteomes" id="UP001066276">
    <property type="component" value="Chromosome 7"/>
</dbReference>
<protein>
    <submittedName>
        <fullName evidence="1">Uncharacterized protein</fullName>
    </submittedName>
</protein>
<organism evidence="1 2">
    <name type="scientific">Pleurodeles waltl</name>
    <name type="common">Iberian ribbed newt</name>
    <dbReference type="NCBI Taxonomy" id="8319"/>
    <lineage>
        <taxon>Eukaryota</taxon>
        <taxon>Metazoa</taxon>
        <taxon>Chordata</taxon>
        <taxon>Craniata</taxon>
        <taxon>Vertebrata</taxon>
        <taxon>Euteleostomi</taxon>
        <taxon>Amphibia</taxon>
        <taxon>Batrachia</taxon>
        <taxon>Caudata</taxon>
        <taxon>Salamandroidea</taxon>
        <taxon>Salamandridae</taxon>
        <taxon>Pleurodelinae</taxon>
        <taxon>Pleurodeles</taxon>
    </lineage>
</organism>
<evidence type="ECO:0000313" key="1">
    <source>
        <dbReference type="EMBL" id="KAJ1127579.1"/>
    </source>
</evidence>
<comment type="caution">
    <text evidence="1">The sequence shown here is derived from an EMBL/GenBank/DDBJ whole genome shotgun (WGS) entry which is preliminary data.</text>
</comment>